<dbReference type="InterPro" id="IPR012340">
    <property type="entry name" value="NA-bd_OB-fold"/>
</dbReference>
<proteinExistence type="inferred from homology"/>
<keyword evidence="5 6" id="KW-0687">Ribonucleoprotein</keyword>
<comment type="similarity">
    <text evidence="1 6">Belongs to the universal ribosomal protein uS17 family.</text>
</comment>
<dbReference type="NCBIfam" id="TIGR03635">
    <property type="entry name" value="uS17_bact"/>
    <property type="match status" value="1"/>
</dbReference>
<sequence>MSTEILLQENGKGRVLKGTVVASKMQDTITVAVERYTKHKKYKKFVRSTKKYLVHDKGNTATVGGKVEIIETKPMSRRKRFTLLSK</sequence>
<dbReference type="EMBL" id="MFMS01000006">
    <property type="protein sequence ID" value="OGG85616.1"/>
    <property type="molecule type" value="Genomic_DNA"/>
</dbReference>
<evidence type="ECO:0000256" key="2">
    <source>
        <dbReference type="ARBA" id="ARBA00022730"/>
    </source>
</evidence>
<dbReference type="Pfam" id="PF00366">
    <property type="entry name" value="Ribosomal_S17"/>
    <property type="match status" value="1"/>
</dbReference>
<evidence type="ECO:0000313" key="8">
    <source>
        <dbReference type="Proteomes" id="UP000177395"/>
    </source>
</evidence>
<dbReference type="PRINTS" id="PR00973">
    <property type="entry name" value="RIBOSOMALS17"/>
</dbReference>
<keyword evidence="3 6" id="KW-0694">RNA-binding</keyword>
<dbReference type="NCBIfam" id="NF004123">
    <property type="entry name" value="PRK05610.1"/>
    <property type="match status" value="1"/>
</dbReference>
<evidence type="ECO:0000256" key="5">
    <source>
        <dbReference type="ARBA" id="ARBA00023274"/>
    </source>
</evidence>
<dbReference type="Gene3D" id="2.40.50.140">
    <property type="entry name" value="Nucleic acid-binding proteins"/>
    <property type="match status" value="1"/>
</dbReference>
<dbReference type="HAMAP" id="MF_01345_B">
    <property type="entry name" value="Ribosomal_uS17_B"/>
    <property type="match status" value="1"/>
</dbReference>
<evidence type="ECO:0000313" key="7">
    <source>
        <dbReference type="EMBL" id="OGG85616.1"/>
    </source>
</evidence>
<dbReference type="PANTHER" id="PTHR10744:SF1">
    <property type="entry name" value="SMALL RIBOSOMAL SUBUNIT PROTEIN US17M"/>
    <property type="match status" value="1"/>
</dbReference>
<name>A0A1F6FID5_9BACT</name>
<dbReference type="InterPro" id="IPR000266">
    <property type="entry name" value="Ribosomal_uS17"/>
</dbReference>
<dbReference type="STRING" id="1798531.A2392_02520"/>
<comment type="function">
    <text evidence="6">One of the primary rRNA binding proteins, it binds specifically to the 5'-end of 16S ribosomal RNA.</text>
</comment>
<dbReference type="CDD" id="cd00364">
    <property type="entry name" value="Ribosomal_uS17"/>
    <property type="match status" value="1"/>
</dbReference>
<dbReference type="GO" id="GO:0019843">
    <property type="term" value="F:rRNA binding"/>
    <property type="evidence" value="ECO:0007669"/>
    <property type="project" value="UniProtKB-UniRule"/>
</dbReference>
<comment type="subunit">
    <text evidence="6">Part of the 30S ribosomal subunit.</text>
</comment>
<evidence type="ECO:0000256" key="4">
    <source>
        <dbReference type="ARBA" id="ARBA00022980"/>
    </source>
</evidence>
<dbReference type="InterPro" id="IPR019984">
    <property type="entry name" value="Ribosomal_uS17_bact/chlr"/>
</dbReference>
<dbReference type="GO" id="GO:0003735">
    <property type="term" value="F:structural constituent of ribosome"/>
    <property type="evidence" value="ECO:0007669"/>
    <property type="project" value="UniProtKB-UniRule"/>
</dbReference>
<reference evidence="7 8" key="1">
    <citation type="journal article" date="2016" name="Nat. Commun.">
        <title>Thousands of microbial genomes shed light on interconnected biogeochemical processes in an aquifer system.</title>
        <authorList>
            <person name="Anantharaman K."/>
            <person name="Brown C.T."/>
            <person name="Hug L.A."/>
            <person name="Sharon I."/>
            <person name="Castelle C.J."/>
            <person name="Probst A.J."/>
            <person name="Thomas B.C."/>
            <person name="Singh A."/>
            <person name="Wilkins M.J."/>
            <person name="Karaoz U."/>
            <person name="Brodie E.L."/>
            <person name="Williams K.H."/>
            <person name="Hubbard S.S."/>
            <person name="Banfield J.F."/>
        </authorList>
    </citation>
    <scope>NUCLEOTIDE SEQUENCE [LARGE SCALE GENOMIC DNA]</scope>
</reference>
<gene>
    <name evidence="6" type="primary">rpsQ</name>
    <name evidence="7" type="ORF">A2392_02520</name>
</gene>
<dbReference type="GO" id="GO:0006412">
    <property type="term" value="P:translation"/>
    <property type="evidence" value="ECO:0007669"/>
    <property type="project" value="UniProtKB-UniRule"/>
</dbReference>
<comment type="caution">
    <text evidence="7">The sequence shown here is derived from an EMBL/GenBank/DDBJ whole genome shotgun (WGS) entry which is preliminary data.</text>
</comment>
<protein>
    <recommendedName>
        <fullName evidence="6">Small ribosomal subunit protein uS17</fullName>
    </recommendedName>
</protein>
<organism evidence="7 8">
    <name type="scientific">Candidatus Kaiserbacteria bacterium RIFOXYB1_FULL_46_14</name>
    <dbReference type="NCBI Taxonomy" id="1798531"/>
    <lineage>
        <taxon>Bacteria</taxon>
        <taxon>Candidatus Kaiseribacteriota</taxon>
    </lineage>
</organism>
<dbReference type="SUPFAM" id="SSF50249">
    <property type="entry name" value="Nucleic acid-binding proteins"/>
    <property type="match status" value="1"/>
</dbReference>
<accession>A0A1F6FID5</accession>
<keyword evidence="2 6" id="KW-0699">rRNA-binding</keyword>
<keyword evidence="4 6" id="KW-0689">Ribosomal protein</keyword>
<evidence type="ECO:0000256" key="3">
    <source>
        <dbReference type="ARBA" id="ARBA00022884"/>
    </source>
</evidence>
<dbReference type="PANTHER" id="PTHR10744">
    <property type="entry name" value="40S RIBOSOMAL PROTEIN S11 FAMILY MEMBER"/>
    <property type="match status" value="1"/>
</dbReference>
<dbReference type="Proteomes" id="UP000177395">
    <property type="component" value="Unassembled WGS sequence"/>
</dbReference>
<evidence type="ECO:0000256" key="1">
    <source>
        <dbReference type="ARBA" id="ARBA00010254"/>
    </source>
</evidence>
<dbReference type="GO" id="GO:0022627">
    <property type="term" value="C:cytosolic small ribosomal subunit"/>
    <property type="evidence" value="ECO:0007669"/>
    <property type="project" value="UniProtKB-UniRule"/>
</dbReference>
<dbReference type="AlphaFoldDB" id="A0A1F6FID5"/>
<evidence type="ECO:0000256" key="6">
    <source>
        <dbReference type="HAMAP-Rule" id="MF_01345"/>
    </source>
</evidence>